<accession>A0A543J1Z9</accession>
<organism evidence="2 3">
    <name type="scientific">Thermopolyspora flexuosa</name>
    <dbReference type="NCBI Taxonomy" id="103836"/>
    <lineage>
        <taxon>Bacteria</taxon>
        <taxon>Bacillati</taxon>
        <taxon>Actinomycetota</taxon>
        <taxon>Actinomycetes</taxon>
        <taxon>Streptosporangiales</taxon>
        <taxon>Streptosporangiaceae</taxon>
        <taxon>Thermopolyspora</taxon>
    </lineage>
</organism>
<reference evidence="2 3" key="1">
    <citation type="submission" date="2019-06" db="EMBL/GenBank/DDBJ databases">
        <title>Sequencing the genomes of 1000 actinobacteria strains.</title>
        <authorList>
            <person name="Klenk H.-P."/>
        </authorList>
    </citation>
    <scope>NUCLEOTIDE SEQUENCE [LARGE SCALE GENOMIC DNA]</scope>
    <source>
        <strain evidence="2 3">DSM 43186</strain>
    </source>
</reference>
<evidence type="ECO:0000313" key="2">
    <source>
        <dbReference type="EMBL" id="TQM76855.1"/>
    </source>
</evidence>
<feature type="signal peptide" evidence="1">
    <location>
        <begin position="1"/>
        <end position="28"/>
    </location>
</feature>
<name>A0A543J1Z9_9ACTN</name>
<dbReference type="Gene3D" id="3.30.530.20">
    <property type="match status" value="1"/>
</dbReference>
<evidence type="ECO:0008006" key="4">
    <source>
        <dbReference type="Google" id="ProtNLM"/>
    </source>
</evidence>
<evidence type="ECO:0000313" key="3">
    <source>
        <dbReference type="Proteomes" id="UP000319213"/>
    </source>
</evidence>
<dbReference type="SUPFAM" id="SSF55961">
    <property type="entry name" value="Bet v1-like"/>
    <property type="match status" value="1"/>
</dbReference>
<keyword evidence="3" id="KW-1185">Reference proteome</keyword>
<feature type="chain" id="PRO_5022173589" description="Polyketide cyclase/dehydrase/lipid transport protein" evidence="1">
    <location>
        <begin position="29"/>
        <end position="214"/>
    </location>
</feature>
<dbReference type="RefSeq" id="WP_142260676.1">
    <property type="nucleotide sequence ID" value="NZ_BMPV01000005.1"/>
</dbReference>
<dbReference type="EMBL" id="VFPQ01000001">
    <property type="protein sequence ID" value="TQM76855.1"/>
    <property type="molecule type" value="Genomic_DNA"/>
</dbReference>
<dbReference type="Proteomes" id="UP000319213">
    <property type="component" value="Unassembled WGS sequence"/>
</dbReference>
<comment type="caution">
    <text evidence="2">The sequence shown here is derived from an EMBL/GenBank/DDBJ whole genome shotgun (WGS) entry which is preliminary data.</text>
</comment>
<dbReference type="OrthoDB" id="4532483at2"/>
<evidence type="ECO:0000256" key="1">
    <source>
        <dbReference type="SAM" id="SignalP"/>
    </source>
</evidence>
<dbReference type="AlphaFoldDB" id="A0A543J1Z9"/>
<dbReference type="InterPro" id="IPR023393">
    <property type="entry name" value="START-like_dom_sf"/>
</dbReference>
<gene>
    <name evidence="2" type="ORF">FHX40_3606</name>
</gene>
<proteinExistence type="predicted"/>
<protein>
    <recommendedName>
        <fullName evidence="4">Polyketide cyclase/dehydrase/lipid transport protein</fullName>
    </recommendedName>
</protein>
<sequence length="214" mass="23636">MTKLLRVLAAPVIAMVALLAAVVTPAQAASEPSDADLAAEWWEAWNTHKFYLNIPPAPDSGKSRVTTSISIDIDAPAMRVFKAYSDMRNHIGRAAFLKRVVVHAEHKVGPARHINLTAVEEVPYEGQTVLLNTHAQQRVYKHRLYYETDTWSLPGVVTHQKIVFTKVGPHKTRVTEHLTFDADSTLIDFVVANGVASHQQTQAALKQAIESGQL</sequence>
<keyword evidence="1" id="KW-0732">Signal</keyword>